<dbReference type="RefSeq" id="WP_010771530.1">
    <property type="nucleotide sequence ID" value="NZ_KB946333.1"/>
</dbReference>
<evidence type="ECO:0000256" key="1">
    <source>
        <dbReference type="SAM" id="Phobius"/>
    </source>
</evidence>
<keyword evidence="1" id="KW-0812">Transmembrane</keyword>
<proteinExistence type="predicted"/>
<dbReference type="AlphaFoldDB" id="R3WXC6"/>
<dbReference type="eggNOG" id="ENOG50308AY">
    <property type="taxonomic scope" value="Bacteria"/>
</dbReference>
<name>R3WXC6_9ENTE</name>
<keyword evidence="1" id="KW-1133">Transmembrane helix</keyword>
<protein>
    <submittedName>
        <fullName evidence="2">Uncharacterized protein</fullName>
    </submittedName>
</protein>
<dbReference type="Proteomes" id="UP000013840">
    <property type="component" value="Unassembled WGS sequence"/>
</dbReference>
<comment type="caution">
    <text evidence="2">The sequence shown here is derived from an EMBL/GenBank/DDBJ whole genome shotgun (WGS) entry which is preliminary data.</text>
</comment>
<organism evidence="2 3">
    <name type="scientific">Enterococcus caccae ATCC BAA-1240</name>
    <dbReference type="NCBI Taxonomy" id="1158612"/>
    <lineage>
        <taxon>Bacteria</taxon>
        <taxon>Bacillati</taxon>
        <taxon>Bacillota</taxon>
        <taxon>Bacilli</taxon>
        <taxon>Lactobacillales</taxon>
        <taxon>Enterococcaceae</taxon>
        <taxon>Enterococcus</taxon>
    </lineage>
</organism>
<accession>R3WXC6</accession>
<keyword evidence="3" id="KW-1185">Reference proteome</keyword>
<reference evidence="2 3" key="1">
    <citation type="submission" date="2013-02" db="EMBL/GenBank/DDBJ databases">
        <title>The Genome Sequence of Enterococcus caccae BAA-1240.</title>
        <authorList>
            <consortium name="The Broad Institute Genome Sequencing Platform"/>
            <consortium name="The Broad Institute Genome Sequencing Center for Infectious Disease"/>
            <person name="Earl A.M."/>
            <person name="Gilmore M.S."/>
            <person name="Lebreton F."/>
            <person name="Walker B."/>
            <person name="Young S.K."/>
            <person name="Zeng Q."/>
            <person name="Gargeya S."/>
            <person name="Fitzgerald M."/>
            <person name="Haas B."/>
            <person name="Abouelleil A."/>
            <person name="Alvarado L."/>
            <person name="Arachchi H.M."/>
            <person name="Berlin A.M."/>
            <person name="Chapman S.B."/>
            <person name="Dewar J."/>
            <person name="Goldberg J."/>
            <person name="Griggs A."/>
            <person name="Gujja S."/>
            <person name="Hansen M."/>
            <person name="Howarth C."/>
            <person name="Imamovic A."/>
            <person name="Larimer J."/>
            <person name="McCowan C."/>
            <person name="Murphy C."/>
            <person name="Neiman D."/>
            <person name="Pearson M."/>
            <person name="Priest M."/>
            <person name="Roberts A."/>
            <person name="Saif S."/>
            <person name="Shea T."/>
            <person name="Sisk P."/>
            <person name="Sykes S."/>
            <person name="Wortman J."/>
            <person name="Nusbaum C."/>
            <person name="Birren B."/>
        </authorList>
    </citation>
    <scope>NUCLEOTIDE SEQUENCE [LARGE SCALE GENOMIC DNA]</scope>
    <source>
        <strain evidence="2 3">ATCC BAA-1240</strain>
    </source>
</reference>
<evidence type="ECO:0000313" key="3">
    <source>
        <dbReference type="Proteomes" id="UP000013840"/>
    </source>
</evidence>
<dbReference type="PATRIC" id="fig|1158612.3.peg.1379"/>
<feature type="transmembrane region" description="Helical" evidence="1">
    <location>
        <begin position="20"/>
        <end position="41"/>
    </location>
</feature>
<sequence>MEKVKTIVISLLGLVGAIRLFGGGVLFAFLFILLFILSVLLEAITSRSKKTSSI</sequence>
<evidence type="ECO:0000313" key="2">
    <source>
        <dbReference type="EMBL" id="EOL46425.1"/>
    </source>
</evidence>
<gene>
    <name evidence="2" type="ORF">UC7_01392</name>
</gene>
<keyword evidence="1" id="KW-0472">Membrane</keyword>
<dbReference type="EMBL" id="AJAU01000016">
    <property type="protein sequence ID" value="EOL46425.1"/>
    <property type="molecule type" value="Genomic_DNA"/>
</dbReference>